<feature type="domain" description="UvrD-like helicase C-terminal" evidence="13">
    <location>
        <begin position="594"/>
        <end position="953"/>
    </location>
</feature>
<dbReference type="PROSITE" id="PS51217">
    <property type="entry name" value="UVRD_HELICASE_CTER"/>
    <property type="match status" value="1"/>
</dbReference>
<dbReference type="CDD" id="cd17932">
    <property type="entry name" value="DEXQc_UvrD"/>
    <property type="match status" value="1"/>
</dbReference>
<dbReference type="InterPro" id="IPR014016">
    <property type="entry name" value="UvrD-like_ATP-bd"/>
</dbReference>
<keyword evidence="15" id="KW-1185">Reference proteome</keyword>
<sequence length="1253" mass="121820">MGRKGTKGEVPAVPGALGSDAKRFKQSTLAFGGGVSCAASIAPSAVGAPVVPARVSAPVSGFAVPPNETWPALSDGDTAERASVAAPTNHSQAVSSPCAPRAGARTVGDGAPGECAAGDRVDGGGDGVHAATHGAGSEWSAIGAASAQLRVCERAACVPSRAARLLDTVGMPRAAAAPSFAAERPARAREPPAGAPPVGARAPTLNAEQRAVADANDGLILVRAGPGSGKTRALVGRVCALVAQRSVAARDVLCLAFSTKAAAELQARLAGALPPATFGHVAVHTFHSACLHLLRERHEAAALAADVPRGFHVAARQADACLAEALGDAGVAGTAVSAVRALLERRRNAAAERAAVADVAASATPGAHADAEALARALRAAAAAAGGGSGEGGDDDETGLSERDLAAVERCYRARLRARAPRARAGASGGGDGDDGGGGGGDGGSSGARAPLLDYDDLLSAAEATLRWELAQPGCARGDGGGYRHVLVDEFQDASVQQCSLVALLARAHGNCTAVGDADQAIFGWRHACAAGGEVLRLLGHFETITALRLDANYRSTPQIVVAARAMLAAGGAAGTERAASGRGGGGGGAATVGGNSRCTAAAGAVERGVPAAGMVAMRADGDRVRVLCCTDGAAECEAVAAALVEARARGVRPREMAVLVRVRAQVDAIARACAAHGLPVSGAGAAVGGAGAGGALASRADARDAAALLALAARGERADVSSFERALGLCAGVGDTTARRLLAPSGGGAWHGLLQAARGNAPGGGGAGGVKAATAASLASLVRAVRALSALLAPRAPLHEPVAPLSALVHAAADAAVALRGPRRLANGTNDGAAGAGGRSEVVEAMAAAAAAFEEDVGSVPASGLGARAGDAIAPPSGGAGGCGALAGDGSVGGRADLLLRFLESVGLASAGSSAGVGAPDGGASASDPSPAAAPACADGRVCVLTVHAAKGLEWETVILAGVTDDLFPHARAASSVGGCAEERRLLYVGMTRARTQLVLTHTGAPSRFLAPLNAQLVERTRIGGGGGGAARTGEDDGDGAHTRGCGARACGGQRPELARAGGSSAHACPVGGGFQTASAMLGMGEGADDADSAAPCAGQGGLARGPERLRTGGRCGIAGGRTWRLGGTSGDAESRTAAVRPLASSSAAAPGQHGGFCSAASSLGARQGCAGRATAASGGGAGSNRGAAARLGVAAGAGVRRPLAHLAQPPTLAELGRGAAGGEGCPPGRALHPPSNHDVPSPACSRDRRPA</sequence>
<dbReference type="Gene3D" id="1.10.10.160">
    <property type="match status" value="1"/>
</dbReference>
<comment type="catalytic activity">
    <reaction evidence="7">
        <text>Couples ATP hydrolysis with the unwinding of duplex DNA by translocating in the 3'-5' direction.</text>
        <dbReference type="EC" id="5.6.2.4"/>
    </reaction>
</comment>
<evidence type="ECO:0000256" key="7">
    <source>
        <dbReference type="ARBA" id="ARBA00034617"/>
    </source>
</evidence>
<dbReference type="GO" id="GO:0005829">
    <property type="term" value="C:cytosol"/>
    <property type="evidence" value="ECO:0007669"/>
    <property type="project" value="TreeGrafter"/>
</dbReference>
<dbReference type="SUPFAM" id="SSF52540">
    <property type="entry name" value="P-loop containing nucleoside triphosphate hydrolases"/>
    <property type="match status" value="1"/>
</dbReference>
<evidence type="ECO:0000256" key="6">
    <source>
        <dbReference type="ARBA" id="ARBA00023235"/>
    </source>
</evidence>
<dbReference type="OrthoDB" id="1470711at2759"/>
<keyword evidence="3 10" id="KW-0378">Hydrolase</keyword>
<dbReference type="InterPro" id="IPR000212">
    <property type="entry name" value="DNA_helicase_UvrD/REP"/>
</dbReference>
<feature type="binding site" evidence="10">
    <location>
        <begin position="224"/>
        <end position="231"/>
    </location>
    <ligand>
        <name>ATP</name>
        <dbReference type="ChEBI" id="CHEBI:30616"/>
    </ligand>
</feature>
<dbReference type="PANTHER" id="PTHR11070:SF59">
    <property type="entry name" value="DNA 3'-5' HELICASE"/>
    <property type="match status" value="1"/>
</dbReference>
<dbReference type="OMA" id="EHEYLLR"/>
<evidence type="ECO:0000256" key="4">
    <source>
        <dbReference type="ARBA" id="ARBA00022806"/>
    </source>
</evidence>
<comment type="catalytic activity">
    <reaction evidence="9">
        <text>ATP + H2O = ADP + phosphate + H(+)</text>
        <dbReference type="Rhea" id="RHEA:13065"/>
        <dbReference type="ChEBI" id="CHEBI:15377"/>
        <dbReference type="ChEBI" id="CHEBI:15378"/>
        <dbReference type="ChEBI" id="CHEBI:30616"/>
        <dbReference type="ChEBI" id="CHEBI:43474"/>
        <dbReference type="ChEBI" id="CHEBI:456216"/>
        <dbReference type="EC" id="5.6.2.4"/>
    </reaction>
</comment>
<dbReference type="GO" id="GO:0000725">
    <property type="term" value="P:recombinational repair"/>
    <property type="evidence" value="ECO:0007669"/>
    <property type="project" value="TreeGrafter"/>
</dbReference>
<evidence type="ECO:0000313" key="14">
    <source>
        <dbReference type="EMBL" id="KAG8462411.1"/>
    </source>
</evidence>
<feature type="region of interest" description="Disordered" evidence="11">
    <location>
        <begin position="86"/>
        <end position="105"/>
    </location>
</feature>
<feature type="region of interest" description="Disordered" evidence="11">
    <location>
        <begin position="180"/>
        <end position="201"/>
    </location>
</feature>
<accession>A0A8J6C8Z2</accession>
<dbReference type="InterPro" id="IPR014017">
    <property type="entry name" value="DNA_helicase_UvrD-like_C"/>
</dbReference>
<keyword evidence="5 10" id="KW-0067">ATP-binding</keyword>
<dbReference type="InterPro" id="IPR027417">
    <property type="entry name" value="P-loop_NTPase"/>
</dbReference>
<dbReference type="GO" id="GO:0016787">
    <property type="term" value="F:hydrolase activity"/>
    <property type="evidence" value="ECO:0007669"/>
    <property type="project" value="UniProtKB-UniRule"/>
</dbReference>
<dbReference type="PROSITE" id="PS51198">
    <property type="entry name" value="UVRD_HELICASE_ATP_BIND"/>
    <property type="match status" value="1"/>
</dbReference>
<dbReference type="Pfam" id="PF13361">
    <property type="entry name" value="UvrD_C"/>
    <property type="match status" value="1"/>
</dbReference>
<evidence type="ECO:0000259" key="12">
    <source>
        <dbReference type="PROSITE" id="PS51198"/>
    </source>
</evidence>
<feature type="compositionally biased region" description="Gly residues" evidence="11">
    <location>
        <begin position="427"/>
        <end position="446"/>
    </location>
</feature>
<feature type="compositionally biased region" description="Polar residues" evidence="11">
    <location>
        <begin position="86"/>
        <end position="95"/>
    </location>
</feature>
<feature type="domain" description="UvrD-like helicase ATP-binding" evidence="12">
    <location>
        <begin position="203"/>
        <end position="557"/>
    </location>
</feature>
<keyword evidence="4 10" id="KW-0347">Helicase</keyword>
<evidence type="ECO:0000256" key="5">
    <source>
        <dbReference type="ARBA" id="ARBA00022840"/>
    </source>
</evidence>
<dbReference type="GO" id="GO:0005524">
    <property type="term" value="F:ATP binding"/>
    <property type="evidence" value="ECO:0007669"/>
    <property type="project" value="UniProtKB-UniRule"/>
</dbReference>
<dbReference type="GO" id="GO:0043138">
    <property type="term" value="F:3'-5' DNA helicase activity"/>
    <property type="evidence" value="ECO:0007669"/>
    <property type="project" value="UniProtKB-EC"/>
</dbReference>
<feature type="region of interest" description="Disordered" evidence="11">
    <location>
        <begin position="423"/>
        <end position="446"/>
    </location>
</feature>
<comment type="caution">
    <text evidence="14">The sequence shown here is derived from an EMBL/GenBank/DDBJ whole genome shotgun (WGS) entry which is preliminary data.</text>
</comment>
<dbReference type="EC" id="5.6.2.4" evidence="8"/>
<organism evidence="14 15">
    <name type="scientific">Diacronema lutheri</name>
    <name type="common">Unicellular marine alga</name>
    <name type="synonym">Monochrysis lutheri</name>
    <dbReference type="NCBI Taxonomy" id="2081491"/>
    <lineage>
        <taxon>Eukaryota</taxon>
        <taxon>Haptista</taxon>
        <taxon>Haptophyta</taxon>
        <taxon>Pavlovophyceae</taxon>
        <taxon>Pavlovales</taxon>
        <taxon>Pavlovaceae</taxon>
        <taxon>Diacronema</taxon>
    </lineage>
</organism>
<dbReference type="PANTHER" id="PTHR11070">
    <property type="entry name" value="UVRD / RECB / PCRA DNA HELICASE FAMILY MEMBER"/>
    <property type="match status" value="1"/>
</dbReference>
<keyword evidence="2 10" id="KW-0547">Nucleotide-binding</keyword>
<dbReference type="InterPro" id="IPR013986">
    <property type="entry name" value="DExx_box_DNA_helicase_dom_sf"/>
</dbReference>
<dbReference type="EMBL" id="JAGTXO010000021">
    <property type="protein sequence ID" value="KAG8462411.1"/>
    <property type="molecule type" value="Genomic_DNA"/>
</dbReference>
<dbReference type="AlphaFoldDB" id="A0A8J6C8Z2"/>
<dbReference type="GO" id="GO:0033202">
    <property type="term" value="C:DNA helicase complex"/>
    <property type="evidence" value="ECO:0007669"/>
    <property type="project" value="TreeGrafter"/>
</dbReference>
<feature type="region of interest" description="Disordered" evidence="11">
    <location>
        <begin position="1210"/>
        <end position="1253"/>
    </location>
</feature>
<dbReference type="Gene3D" id="3.40.50.300">
    <property type="entry name" value="P-loop containing nucleotide triphosphate hydrolases"/>
    <property type="match status" value="4"/>
</dbReference>
<dbReference type="GO" id="GO:0003677">
    <property type="term" value="F:DNA binding"/>
    <property type="evidence" value="ECO:0007669"/>
    <property type="project" value="InterPro"/>
</dbReference>
<evidence type="ECO:0000259" key="13">
    <source>
        <dbReference type="PROSITE" id="PS51217"/>
    </source>
</evidence>
<evidence type="ECO:0000256" key="2">
    <source>
        <dbReference type="ARBA" id="ARBA00022741"/>
    </source>
</evidence>
<evidence type="ECO:0000256" key="9">
    <source>
        <dbReference type="ARBA" id="ARBA00048988"/>
    </source>
</evidence>
<evidence type="ECO:0000256" key="11">
    <source>
        <dbReference type="SAM" id="MobiDB-lite"/>
    </source>
</evidence>
<keyword evidence="6" id="KW-0413">Isomerase</keyword>
<evidence type="ECO:0000256" key="3">
    <source>
        <dbReference type="ARBA" id="ARBA00022801"/>
    </source>
</evidence>
<protein>
    <recommendedName>
        <fullName evidence="8">DNA 3'-5' helicase</fullName>
        <ecNumber evidence="8">5.6.2.4</ecNumber>
    </recommendedName>
</protein>
<evidence type="ECO:0000256" key="10">
    <source>
        <dbReference type="PROSITE-ProRule" id="PRU00560"/>
    </source>
</evidence>
<dbReference type="Pfam" id="PF00580">
    <property type="entry name" value="UvrD-helicase"/>
    <property type="match status" value="1"/>
</dbReference>
<evidence type="ECO:0000256" key="1">
    <source>
        <dbReference type="ARBA" id="ARBA00009922"/>
    </source>
</evidence>
<comment type="similarity">
    <text evidence="1">Belongs to the helicase family. UvrD subfamily.</text>
</comment>
<name>A0A8J6C8Z2_DIALT</name>
<evidence type="ECO:0000256" key="8">
    <source>
        <dbReference type="ARBA" id="ARBA00034808"/>
    </source>
</evidence>
<dbReference type="Proteomes" id="UP000751190">
    <property type="component" value="Unassembled WGS sequence"/>
</dbReference>
<reference evidence="14" key="1">
    <citation type="submission" date="2021-05" db="EMBL/GenBank/DDBJ databases">
        <title>The genome of the haptophyte Pavlova lutheri (Diacronema luteri, Pavlovales) - a model for lipid biosynthesis in eukaryotic algae.</title>
        <authorList>
            <person name="Hulatt C.J."/>
            <person name="Posewitz M.C."/>
        </authorList>
    </citation>
    <scope>NUCLEOTIDE SEQUENCE</scope>
    <source>
        <strain evidence="14">NIVA-4/92</strain>
    </source>
</reference>
<gene>
    <name evidence="14" type="ORF">KFE25_012231</name>
</gene>
<evidence type="ECO:0000313" key="15">
    <source>
        <dbReference type="Proteomes" id="UP000751190"/>
    </source>
</evidence>
<proteinExistence type="inferred from homology"/>